<feature type="binding site" evidence="4">
    <location>
        <position position="56"/>
    </location>
    <ligand>
        <name>substrate</name>
    </ligand>
</feature>
<dbReference type="OrthoDB" id="9801938at2"/>
<reference evidence="7 9" key="2">
    <citation type="submission" date="2014-01" db="EMBL/GenBank/DDBJ databases">
        <title>Draft genome sequencing of Bacillus alcalophilus CGMCC 1.3604.</title>
        <authorList>
            <person name="Yang J."/>
            <person name="Diao L."/>
            <person name="Yang S."/>
        </authorList>
    </citation>
    <scope>NUCLEOTIDE SEQUENCE [LARGE SCALE GENOMIC DNA]</scope>
    <source>
        <strain evidence="7 9">CGMCC 1.3604</strain>
    </source>
</reference>
<evidence type="ECO:0000313" key="6">
    <source>
        <dbReference type="EMBL" id="KGA95486.1"/>
    </source>
</evidence>
<organism evidence="6 8">
    <name type="scientific">Alkalihalobacillus alcalophilus ATCC 27647 = CGMCC 1.3604</name>
    <dbReference type="NCBI Taxonomy" id="1218173"/>
    <lineage>
        <taxon>Bacteria</taxon>
        <taxon>Bacillati</taxon>
        <taxon>Bacillota</taxon>
        <taxon>Bacilli</taxon>
        <taxon>Bacillales</taxon>
        <taxon>Bacillaceae</taxon>
        <taxon>Alkalihalobacillus</taxon>
    </lineage>
</organism>
<dbReference type="Gene3D" id="3.40.50.10420">
    <property type="entry name" value="NagB/RpiA/CoA transferase-like"/>
    <property type="match status" value="1"/>
</dbReference>
<feature type="binding site" evidence="4">
    <location>
        <begin position="135"/>
        <end position="143"/>
    </location>
    <ligand>
        <name>ATP</name>
        <dbReference type="ChEBI" id="CHEBI:30616"/>
    </ligand>
</feature>
<dbReference type="PIRSF" id="PIRSF006806">
    <property type="entry name" value="FTHF_cligase"/>
    <property type="match status" value="1"/>
</dbReference>
<keyword evidence="3 4" id="KW-0067">ATP-binding</keyword>
<keyword evidence="5" id="KW-0479">Metal-binding</keyword>
<evidence type="ECO:0000256" key="4">
    <source>
        <dbReference type="PIRSR" id="PIRSR006806-1"/>
    </source>
</evidence>
<dbReference type="GO" id="GO:0035999">
    <property type="term" value="P:tetrahydrofolate interconversion"/>
    <property type="evidence" value="ECO:0007669"/>
    <property type="project" value="TreeGrafter"/>
</dbReference>
<dbReference type="PANTHER" id="PTHR23407">
    <property type="entry name" value="ATPASE INHIBITOR/5-FORMYLTETRAHYDROFOLATE CYCLO-LIGASE"/>
    <property type="match status" value="1"/>
</dbReference>
<gene>
    <name evidence="7" type="ORF">AJ85_20475</name>
    <name evidence="6" type="ORF">BALCAV_0222270</name>
</gene>
<dbReference type="GO" id="GO:0046872">
    <property type="term" value="F:metal ion binding"/>
    <property type="evidence" value="ECO:0007669"/>
    <property type="project" value="UniProtKB-KW"/>
</dbReference>
<evidence type="ECO:0000256" key="3">
    <source>
        <dbReference type="ARBA" id="ARBA00022840"/>
    </source>
</evidence>
<keyword evidence="5" id="KW-0460">Magnesium</keyword>
<dbReference type="EMBL" id="ALPT02000146">
    <property type="protein sequence ID" value="KGA95486.1"/>
    <property type="molecule type" value="Genomic_DNA"/>
</dbReference>
<accession>A0A094WFE5</accession>
<evidence type="ECO:0000256" key="1">
    <source>
        <dbReference type="ARBA" id="ARBA00010638"/>
    </source>
</evidence>
<evidence type="ECO:0000256" key="2">
    <source>
        <dbReference type="ARBA" id="ARBA00022741"/>
    </source>
</evidence>
<dbReference type="EC" id="6.3.3.2" evidence="5"/>
<comment type="similarity">
    <text evidence="1 5">Belongs to the 5-formyltetrahydrofolate cyclo-ligase family.</text>
</comment>
<dbReference type="Proteomes" id="UP000297014">
    <property type="component" value="Unassembled WGS sequence"/>
</dbReference>
<proteinExistence type="inferred from homology"/>
<dbReference type="AlphaFoldDB" id="A0A094WFE5"/>
<dbReference type="STRING" id="1218173.BALCAV_0222270"/>
<feature type="binding site" evidence="4">
    <location>
        <begin position="5"/>
        <end position="9"/>
    </location>
    <ligand>
        <name>ATP</name>
        <dbReference type="ChEBI" id="CHEBI:30616"/>
    </ligand>
</feature>
<dbReference type="InterPro" id="IPR002698">
    <property type="entry name" value="FTHF_cligase"/>
</dbReference>
<dbReference type="EMBL" id="JALP01000289">
    <property type="protein sequence ID" value="THG88932.1"/>
    <property type="molecule type" value="Genomic_DNA"/>
</dbReference>
<comment type="catalytic activity">
    <reaction evidence="5">
        <text>(6S)-5-formyl-5,6,7,8-tetrahydrofolate + ATP = (6R)-5,10-methenyltetrahydrofolate + ADP + phosphate</text>
        <dbReference type="Rhea" id="RHEA:10488"/>
        <dbReference type="ChEBI" id="CHEBI:30616"/>
        <dbReference type="ChEBI" id="CHEBI:43474"/>
        <dbReference type="ChEBI" id="CHEBI:57455"/>
        <dbReference type="ChEBI" id="CHEBI:57457"/>
        <dbReference type="ChEBI" id="CHEBI:456216"/>
        <dbReference type="EC" id="6.3.3.2"/>
    </reaction>
</comment>
<evidence type="ECO:0000313" key="8">
    <source>
        <dbReference type="Proteomes" id="UP000002754"/>
    </source>
</evidence>
<keyword evidence="2 4" id="KW-0547">Nucleotide-binding</keyword>
<dbReference type="InterPro" id="IPR024185">
    <property type="entry name" value="FTHF_cligase-like_sf"/>
</dbReference>
<dbReference type="Proteomes" id="UP000002754">
    <property type="component" value="Unassembled WGS sequence"/>
</dbReference>
<keyword evidence="8" id="KW-1185">Reference proteome</keyword>
<reference evidence="6 8" key="1">
    <citation type="journal article" date="2014" name="Genome Announc.">
        <title>Draft Genome Sequence of Bacillus alcalophilus AV1934, a Classic Alkaliphile Isolated from Human Feces in 1934.</title>
        <authorList>
            <person name="Attie O."/>
            <person name="Jayaprakash A."/>
            <person name="Shah H."/>
            <person name="Paulsen I.T."/>
            <person name="Morino M."/>
            <person name="Takahashi Y."/>
            <person name="Narumi I."/>
            <person name="Sachidanandam R."/>
            <person name="Satoh K."/>
            <person name="Ito M."/>
            <person name="Krulwich T.A."/>
        </authorList>
    </citation>
    <scope>NUCLEOTIDE SEQUENCE [LARGE SCALE GENOMIC DNA]</scope>
    <source>
        <strain evidence="6 8">AV1934</strain>
    </source>
</reference>
<dbReference type="PANTHER" id="PTHR23407:SF1">
    <property type="entry name" value="5-FORMYLTETRAHYDROFOLATE CYCLO-LIGASE"/>
    <property type="match status" value="1"/>
</dbReference>
<comment type="cofactor">
    <cofactor evidence="5">
        <name>Mg(2+)</name>
        <dbReference type="ChEBI" id="CHEBI:18420"/>
    </cofactor>
</comment>
<protein>
    <recommendedName>
        <fullName evidence="5">5-formyltetrahydrofolate cyclo-ligase</fullName>
        <ecNumber evidence="5">6.3.3.2</ecNumber>
    </recommendedName>
</protein>
<sequence length="188" mass="22155">METKKKQLRAKVKLERQQLTEDTYLEWSKQIHKRLQNIDYWKKAEVVAMSFSIHFEVDTIELIKECWKASKRVVLPRVNFLTKEMFFYEVTSFEQLEETKFSLKEPNVEKTNRIDINEIDFVLVPGVAFGKRGERLGYGGGFYDRFLAQTNIPKVALAFSFQVFAQIPVEIHDQRVDLIVTENEVISR</sequence>
<dbReference type="Pfam" id="PF01812">
    <property type="entry name" value="5-FTHF_cyc-lig"/>
    <property type="match status" value="1"/>
</dbReference>
<evidence type="ECO:0000313" key="9">
    <source>
        <dbReference type="Proteomes" id="UP000297014"/>
    </source>
</evidence>
<evidence type="ECO:0000256" key="5">
    <source>
        <dbReference type="RuleBase" id="RU361279"/>
    </source>
</evidence>
<dbReference type="RefSeq" id="WP_003324613.1">
    <property type="nucleotide sequence ID" value="NZ_JALP01000289.1"/>
</dbReference>
<dbReference type="NCBIfam" id="TIGR02727">
    <property type="entry name" value="MTHFS_bact"/>
    <property type="match status" value="1"/>
</dbReference>
<dbReference type="GO" id="GO:0030272">
    <property type="term" value="F:5-formyltetrahydrofolate cyclo-ligase activity"/>
    <property type="evidence" value="ECO:0007669"/>
    <property type="project" value="UniProtKB-EC"/>
</dbReference>
<dbReference type="GO" id="GO:0005524">
    <property type="term" value="F:ATP binding"/>
    <property type="evidence" value="ECO:0007669"/>
    <property type="project" value="UniProtKB-KW"/>
</dbReference>
<evidence type="ECO:0000313" key="7">
    <source>
        <dbReference type="EMBL" id="THG88932.1"/>
    </source>
</evidence>
<comment type="caution">
    <text evidence="6">The sequence shown here is derived from an EMBL/GenBank/DDBJ whole genome shotgun (WGS) entry which is preliminary data.</text>
</comment>
<name>A0A094WFE5_ALKAL</name>
<dbReference type="GO" id="GO:0009396">
    <property type="term" value="P:folic acid-containing compound biosynthetic process"/>
    <property type="evidence" value="ECO:0007669"/>
    <property type="project" value="TreeGrafter"/>
</dbReference>
<dbReference type="SUPFAM" id="SSF100950">
    <property type="entry name" value="NagB/RpiA/CoA transferase-like"/>
    <property type="match status" value="1"/>
</dbReference>
<dbReference type="eggNOG" id="COG0212">
    <property type="taxonomic scope" value="Bacteria"/>
</dbReference>
<dbReference type="InterPro" id="IPR037171">
    <property type="entry name" value="NagB/RpiA_transferase-like"/>
</dbReference>